<sequence length="142" mass="16670">MANLREEFHKRAIICRTRIREEPKFEHHDVQWMQKRLSILREFSCPVFVENAHLAAASTVEKAMIARTLLPLLHSDDQTQRDLEQENQLNFPSERWPKEGSLRDMVEATKNRAGKTNKYTVYAEVLDIIADKKFCWSKQSAL</sequence>
<organism evidence="1 2">
    <name type="scientific">Cercospora beticola</name>
    <name type="common">Sugarbeet leaf spot fungus</name>
    <dbReference type="NCBI Taxonomy" id="122368"/>
    <lineage>
        <taxon>Eukaryota</taxon>
        <taxon>Fungi</taxon>
        <taxon>Dikarya</taxon>
        <taxon>Ascomycota</taxon>
        <taxon>Pezizomycotina</taxon>
        <taxon>Dothideomycetes</taxon>
        <taxon>Dothideomycetidae</taxon>
        <taxon>Mycosphaerellales</taxon>
        <taxon>Mycosphaerellaceae</taxon>
        <taxon>Cercospora</taxon>
    </lineage>
</organism>
<gene>
    <name evidence="1" type="ORF">RHO25_012029</name>
</gene>
<evidence type="ECO:0000313" key="1">
    <source>
        <dbReference type="EMBL" id="WPB07368.1"/>
    </source>
</evidence>
<keyword evidence="2" id="KW-1185">Reference proteome</keyword>
<name>A0ABZ0P6A9_CERBT</name>
<dbReference type="EMBL" id="CP134191">
    <property type="protein sequence ID" value="WPB07368.1"/>
    <property type="molecule type" value="Genomic_DNA"/>
</dbReference>
<evidence type="ECO:0000313" key="2">
    <source>
        <dbReference type="Proteomes" id="UP001302367"/>
    </source>
</evidence>
<dbReference type="Proteomes" id="UP001302367">
    <property type="component" value="Chromosome 8"/>
</dbReference>
<proteinExistence type="predicted"/>
<reference evidence="1 2" key="1">
    <citation type="submission" date="2023-09" db="EMBL/GenBank/DDBJ databases">
        <title>Complete-Gapless Cercospora beticola genome.</title>
        <authorList>
            <person name="Wyatt N.A."/>
            <person name="Spanner R.E."/>
            <person name="Bolton M.D."/>
        </authorList>
    </citation>
    <scope>NUCLEOTIDE SEQUENCE [LARGE SCALE GENOMIC DNA]</scope>
    <source>
        <strain evidence="1">Cb09-40</strain>
    </source>
</reference>
<dbReference type="GeneID" id="90644797"/>
<protein>
    <submittedName>
        <fullName evidence="1">Uncharacterized protein</fullName>
    </submittedName>
</protein>
<dbReference type="RefSeq" id="XP_065459550.1">
    <property type="nucleotide sequence ID" value="XM_065603478.1"/>
</dbReference>
<accession>A0ABZ0P6A9</accession>